<dbReference type="PROSITE" id="PS51634">
    <property type="entry name" value="CRC"/>
    <property type="match status" value="1"/>
</dbReference>
<proteinExistence type="inferred from homology"/>
<dbReference type="EMBL" id="CAXHTB010000016">
    <property type="protein sequence ID" value="CAL0323135.1"/>
    <property type="molecule type" value="Genomic_DNA"/>
</dbReference>
<feature type="region of interest" description="Disordered" evidence="4">
    <location>
        <begin position="648"/>
        <end position="673"/>
    </location>
</feature>
<evidence type="ECO:0000256" key="1">
    <source>
        <dbReference type="ARBA" id="ARBA00004123"/>
    </source>
</evidence>
<evidence type="ECO:0000256" key="4">
    <source>
        <dbReference type="SAM" id="MobiDB-lite"/>
    </source>
</evidence>
<keyword evidence="3" id="KW-0539">Nucleus</keyword>
<feature type="domain" description="CRC" evidence="5">
    <location>
        <begin position="390"/>
        <end position="479"/>
    </location>
</feature>
<evidence type="ECO:0000256" key="2">
    <source>
        <dbReference type="ARBA" id="ARBA00007267"/>
    </source>
</evidence>
<feature type="region of interest" description="Disordered" evidence="4">
    <location>
        <begin position="1"/>
        <end position="30"/>
    </location>
</feature>
<dbReference type="PANTHER" id="PTHR46159">
    <property type="entry name" value="PROTEIN TESMIN/TSO1-LIKE CXC 2"/>
    <property type="match status" value="1"/>
</dbReference>
<feature type="region of interest" description="Disordered" evidence="4">
    <location>
        <begin position="580"/>
        <end position="602"/>
    </location>
</feature>
<comment type="similarity">
    <text evidence="2">Belongs to the lin-54 family.</text>
</comment>
<name>A0AAV1XN25_LUPLU</name>
<sequence length="759" mass="82642">MDHSPQPSLNNNKQQKEKQEQDSPQLQESPFSKFVCNLSPIQPMKSRHVTQSLFVGLNNSPPPVFTSPRIASHPRSQFTTHSLVAESDTGIATENDATTQDCSSHLQTCFDQYLADHLDIDFKQSRGGEDVNGEDDNDNNHEDEKNDVGKASQECANFDFVLETRDSHDSRAQLQCTGSDQILESKPEAVQNDKECEDCEDNVLASNASTENISEDGSEASLKHHGGLGRCLQFGEATTGSNNSHANLNANSSKMKMAKLSEPAVSLFREQCSGTANASGIELHLNSSINAMPPGCAATNVMRLVDGIQGMKSISLISSPKTDDVKRSLIASNMDGQSSINTGKESHEIDASKAADSFISESLSIAELTSVNPESVHDKRKLSATDAGNSEKIKRSSRSKKNYCDCFNAGIYCSGPCSCQGCLNSQEHEETVLEARRQIGSRNPLAFLPKVVQHTTNMEDANLTTPSSARHKRGCNCRRLKLDAPADVDVRDVGMPMAGKKNVGSSNTYLLISEYVPIQHALSKERVVEKGSGSTFDDKLDKVVSKTVLYDLHHLSPITPSLQCSDQGKEAAKSRFLSAKHLPSPDSAGVNMTPYRPEYTNKTGSYRRQMDQLSRKHNSLQHTPVSLSLSAKTKKWADIPKWRLSHGPISHLSSSSLRRRSSPNIPSTRIGETQCVDQSLNIAEDETPDILKEVSTPTNPVKANSPNQKRVSPPHGHSHLHALGDGFRSGRGTLSFTPFTTCTDSKGNGNEDLGNSSSK</sequence>
<dbReference type="GO" id="GO:0003700">
    <property type="term" value="F:DNA-binding transcription factor activity"/>
    <property type="evidence" value="ECO:0007669"/>
    <property type="project" value="InterPro"/>
</dbReference>
<reference evidence="6 7" key="1">
    <citation type="submission" date="2024-03" db="EMBL/GenBank/DDBJ databases">
        <authorList>
            <person name="Martinez-Hernandez J."/>
        </authorList>
    </citation>
    <scope>NUCLEOTIDE SEQUENCE [LARGE SCALE GENOMIC DNA]</scope>
</reference>
<accession>A0AAV1XN25</accession>
<feature type="region of interest" description="Disordered" evidence="4">
    <location>
        <begin position="374"/>
        <end position="394"/>
    </location>
</feature>
<evidence type="ECO:0000313" key="7">
    <source>
        <dbReference type="Proteomes" id="UP001497480"/>
    </source>
</evidence>
<evidence type="ECO:0000313" key="6">
    <source>
        <dbReference type="EMBL" id="CAL0323135.1"/>
    </source>
</evidence>
<organism evidence="6 7">
    <name type="scientific">Lupinus luteus</name>
    <name type="common">European yellow lupine</name>
    <dbReference type="NCBI Taxonomy" id="3873"/>
    <lineage>
        <taxon>Eukaryota</taxon>
        <taxon>Viridiplantae</taxon>
        <taxon>Streptophyta</taxon>
        <taxon>Embryophyta</taxon>
        <taxon>Tracheophyta</taxon>
        <taxon>Spermatophyta</taxon>
        <taxon>Magnoliopsida</taxon>
        <taxon>eudicotyledons</taxon>
        <taxon>Gunneridae</taxon>
        <taxon>Pentapetalae</taxon>
        <taxon>rosids</taxon>
        <taxon>fabids</taxon>
        <taxon>Fabales</taxon>
        <taxon>Fabaceae</taxon>
        <taxon>Papilionoideae</taxon>
        <taxon>50 kb inversion clade</taxon>
        <taxon>genistoids sensu lato</taxon>
        <taxon>core genistoids</taxon>
        <taxon>Genisteae</taxon>
        <taxon>Lupinus</taxon>
    </lineage>
</organism>
<dbReference type="AlphaFoldDB" id="A0AAV1XN25"/>
<feature type="compositionally biased region" description="Basic and acidic residues" evidence="4">
    <location>
        <begin position="375"/>
        <end position="394"/>
    </location>
</feature>
<feature type="region of interest" description="Disordered" evidence="4">
    <location>
        <begin position="693"/>
        <end position="726"/>
    </location>
</feature>
<dbReference type="GO" id="GO:0005634">
    <property type="term" value="C:nucleus"/>
    <property type="evidence" value="ECO:0007669"/>
    <property type="project" value="UniProtKB-SubCell"/>
</dbReference>
<feature type="compositionally biased region" description="Polar residues" evidence="4">
    <location>
        <begin position="695"/>
        <end position="710"/>
    </location>
</feature>
<protein>
    <recommendedName>
        <fullName evidence="5">CRC domain-containing protein</fullName>
    </recommendedName>
</protein>
<comment type="caution">
    <text evidence="6">The sequence shown here is derived from an EMBL/GenBank/DDBJ whole genome shotgun (WGS) entry which is preliminary data.</text>
</comment>
<feature type="compositionally biased region" description="Low complexity" evidence="4">
    <location>
        <begin position="648"/>
        <end position="667"/>
    </location>
</feature>
<gene>
    <name evidence="6" type="ORF">LLUT_LOCUS24195</name>
</gene>
<dbReference type="InterPro" id="IPR005172">
    <property type="entry name" value="CRC"/>
</dbReference>
<dbReference type="InterPro" id="IPR044522">
    <property type="entry name" value="TSO1-like"/>
</dbReference>
<dbReference type="InterPro" id="IPR033467">
    <property type="entry name" value="Tesmin/TSO1-like_CXC"/>
</dbReference>
<feature type="region of interest" description="Disordered" evidence="4">
    <location>
        <begin position="738"/>
        <end position="759"/>
    </location>
</feature>
<dbReference type="Pfam" id="PF03638">
    <property type="entry name" value="TCR"/>
    <property type="match status" value="1"/>
</dbReference>
<feature type="region of interest" description="Disordered" evidence="4">
    <location>
        <begin position="125"/>
        <end position="150"/>
    </location>
</feature>
<feature type="compositionally biased region" description="Basic and acidic residues" evidence="4">
    <location>
        <begin position="138"/>
        <end position="148"/>
    </location>
</feature>
<dbReference type="PANTHER" id="PTHR46159:SF6">
    <property type="entry name" value="OS12G0605300 PROTEIN"/>
    <property type="match status" value="1"/>
</dbReference>
<dbReference type="Proteomes" id="UP001497480">
    <property type="component" value="Unassembled WGS sequence"/>
</dbReference>
<dbReference type="SMART" id="SM01114">
    <property type="entry name" value="CXC"/>
    <property type="match status" value="1"/>
</dbReference>
<comment type="subcellular location">
    <subcellularLocation>
        <location evidence="1">Nucleus</location>
    </subcellularLocation>
</comment>
<evidence type="ECO:0000256" key="3">
    <source>
        <dbReference type="ARBA" id="ARBA00023242"/>
    </source>
</evidence>
<keyword evidence="7" id="KW-1185">Reference proteome</keyword>
<evidence type="ECO:0000259" key="5">
    <source>
        <dbReference type="PROSITE" id="PS51634"/>
    </source>
</evidence>